<dbReference type="PANTHER" id="PTHR12147:SF26">
    <property type="entry name" value="PEPTIDASE M28 DOMAIN-CONTAINING PROTEIN"/>
    <property type="match status" value="1"/>
</dbReference>
<dbReference type="Gene3D" id="3.40.630.10">
    <property type="entry name" value="Zn peptidases"/>
    <property type="match status" value="1"/>
</dbReference>
<gene>
    <name evidence="2" type="ORF">GWK41_07270</name>
</gene>
<dbReference type="PANTHER" id="PTHR12147">
    <property type="entry name" value="METALLOPEPTIDASE M28 FAMILY MEMBER"/>
    <property type="match status" value="1"/>
</dbReference>
<comment type="caution">
    <text evidence="2">The sequence shown here is derived from an EMBL/GenBank/DDBJ whole genome shotgun (WGS) entry which is preliminary data.</text>
</comment>
<evidence type="ECO:0000259" key="1">
    <source>
        <dbReference type="Pfam" id="PF04389"/>
    </source>
</evidence>
<dbReference type="SUPFAM" id="SSF53187">
    <property type="entry name" value="Zn-dependent exopeptidases"/>
    <property type="match status" value="1"/>
</dbReference>
<dbReference type="InterPro" id="IPR007484">
    <property type="entry name" value="Peptidase_M28"/>
</dbReference>
<accession>A0ABS1GJ40</accession>
<dbReference type="InterPro" id="IPR045175">
    <property type="entry name" value="M28_fam"/>
</dbReference>
<protein>
    <submittedName>
        <fullName evidence="2">M28 family peptidase</fullName>
    </submittedName>
</protein>
<keyword evidence="3" id="KW-1185">Reference proteome</keyword>
<sequence>MESKNPIERLKEDVNFLTSVRPFRNYMNISSLNKSAEYIYSRMKDYADSVYFQEFQVEGKVYKNVISTINPYHSKRIIIGAHYDVAGDTPGADDNASGVVGLLEILRMLSKNRPPCRVDFAAYSLEEPPFFGTRQMGSFVHAYTLFREKADITVMISLEMIGYFSDEPNSQHFPLPFFRLFYPDRGNFIGVVGKLGQGRITKRIRNLMRKGSSIPVYSINAPTVLPGVDFSDHRNFWHFGYDAVMITDTAFYRNPYYHSRGDTTATLNFEKMYQVIKGVAYAVYHL</sequence>
<organism evidence="2 3">
    <name type="scientific">Persephonella atlantica</name>
    <dbReference type="NCBI Taxonomy" id="2699429"/>
    <lineage>
        <taxon>Bacteria</taxon>
        <taxon>Pseudomonadati</taxon>
        <taxon>Aquificota</taxon>
        <taxon>Aquificia</taxon>
        <taxon>Aquificales</taxon>
        <taxon>Hydrogenothermaceae</taxon>
        <taxon>Persephonella</taxon>
    </lineage>
</organism>
<name>A0ABS1GJ40_9AQUI</name>
<dbReference type="RefSeq" id="WP_200674271.1">
    <property type="nucleotide sequence ID" value="NZ_JAACYA010000002.1"/>
</dbReference>
<feature type="domain" description="Peptidase M28" evidence="1">
    <location>
        <begin position="64"/>
        <end position="281"/>
    </location>
</feature>
<evidence type="ECO:0000313" key="3">
    <source>
        <dbReference type="Proteomes" id="UP000772812"/>
    </source>
</evidence>
<dbReference type="InterPro" id="IPR018247">
    <property type="entry name" value="EF_Hand_1_Ca_BS"/>
</dbReference>
<dbReference type="Proteomes" id="UP000772812">
    <property type="component" value="Unassembled WGS sequence"/>
</dbReference>
<dbReference type="PROSITE" id="PS00018">
    <property type="entry name" value="EF_HAND_1"/>
    <property type="match status" value="1"/>
</dbReference>
<dbReference type="Pfam" id="PF04389">
    <property type="entry name" value="Peptidase_M28"/>
    <property type="match status" value="1"/>
</dbReference>
<evidence type="ECO:0000313" key="2">
    <source>
        <dbReference type="EMBL" id="MBK3332865.1"/>
    </source>
</evidence>
<dbReference type="EMBL" id="JAACYA010000002">
    <property type="protein sequence ID" value="MBK3332865.1"/>
    <property type="molecule type" value="Genomic_DNA"/>
</dbReference>
<proteinExistence type="predicted"/>
<reference evidence="2 3" key="1">
    <citation type="journal article" date="2021" name="Syst. Appl. Microbiol.">
        <title>Persephonella atlantica sp. nov.: How to adapt to physico-chemical gradients in high temperature hydrothermal habitats.</title>
        <authorList>
            <person name="Francois D.X."/>
            <person name="Godfroy A."/>
            <person name="Mathien C."/>
            <person name="Aube J."/>
            <person name="Cathalot C."/>
            <person name="Lesongeur F."/>
            <person name="L'Haridon S."/>
            <person name="Philippon X."/>
            <person name="Roussel E.G."/>
        </authorList>
    </citation>
    <scope>NUCLEOTIDE SEQUENCE [LARGE SCALE GENOMIC DNA]</scope>
    <source>
        <strain evidence="2 3">MO1340</strain>
    </source>
</reference>